<reference evidence="10 11" key="1">
    <citation type="journal article" date="2024" name="Chem. Sci.">
        <title>Discovery of megapolipeptins by genome mining of a Burkholderiales bacteria collection.</title>
        <authorList>
            <person name="Paulo B.S."/>
            <person name="Recchia M.J.J."/>
            <person name="Lee S."/>
            <person name="Fergusson C.H."/>
            <person name="Romanowski S.B."/>
            <person name="Hernandez A."/>
            <person name="Krull N."/>
            <person name="Liu D.Y."/>
            <person name="Cavanagh H."/>
            <person name="Bos A."/>
            <person name="Gray C.A."/>
            <person name="Murphy B.T."/>
            <person name="Linington R.G."/>
            <person name="Eustaquio A.S."/>
        </authorList>
    </citation>
    <scope>NUCLEOTIDE SEQUENCE [LARGE SCALE GENOMIC DNA]</scope>
    <source>
        <strain evidence="10 11">RL21-008-BIB-A</strain>
    </source>
</reference>
<keyword evidence="4" id="KW-0997">Cell inner membrane</keyword>
<gene>
    <name evidence="10" type="ORF">PQR62_17850</name>
</gene>
<evidence type="ECO:0000313" key="10">
    <source>
        <dbReference type="EMBL" id="MFL9926145.1"/>
    </source>
</evidence>
<dbReference type="PANTHER" id="PTHR30574">
    <property type="entry name" value="INNER MEMBRANE PROTEIN YEDE"/>
    <property type="match status" value="1"/>
</dbReference>
<accession>A0ABW9ADQ0</accession>
<dbReference type="EMBL" id="JAQQFM010000007">
    <property type="protein sequence ID" value="MFL9926145.1"/>
    <property type="molecule type" value="Genomic_DNA"/>
</dbReference>
<keyword evidence="3" id="KW-1003">Cell membrane</keyword>
<name>A0ABW9ADQ0_9BURK</name>
<comment type="subcellular location">
    <subcellularLocation>
        <location evidence="1">Cell inner membrane</location>
        <topology evidence="1">Multi-pass membrane protein</topology>
    </subcellularLocation>
</comment>
<keyword evidence="5 9" id="KW-0812">Transmembrane</keyword>
<feature type="transmembrane region" description="Helical" evidence="9">
    <location>
        <begin position="127"/>
        <end position="146"/>
    </location>
</feature>
<proteinExistence type="inferred from homology"/>
<organism evidence="10 11">
    <name type="scientific">Herbaspirillum lusitanum</name>
    <dbReference type="NCBI Taxonomy" id="213312"/>
    <lineage>
        <taxon>Bacteria</taxon>
        <taxon>Pseudomonadati</taxon>
        <taxon>Pseudomonadota</taxon>
        <taxon>Betaproteobacteria</taxon>
        <taxon>Burkholderiales</taxon>
        <taxon>Oxalobacteraceae</taxon>
        <taxon>Herbaspirillum</taxon>
    </lineage>
</organism>
<dbReference type="InterPro" id="IPR007272">
    <property type="entry name" value="Sulf_transp_TsuA/YedE"/>
</dbReference>
<feature type="transmembrane region" description="Helical" evidence="9">
    <location>
        <begin position="61"/>
        <end position="81"/>
    </location>
</feature>
<keyword evidence="11" id="KW-1185">Reference proteome</keyword>
<evidence type="ECO:0000256" key="5">
    <source>
        <dbReference type="ARBA" id="ARBA00022692"/>
    </source>
</evidence>
<dbReference type="PANTHER" id="PTHR30574:SF1">
    <property type="entry name" value="SULPHUR TRANSPORT DOMAIN-CONTAINING PROTEIN"/>
    <property type="match status" value="1"/>
</dbReference>
<evidence type="ECO:0000256" key="9">
    <source>
        <dbReference type="SAM" id="Phobius"/>
    </source>
</evidence>
<evidence type="ECO:0000256" key="4">
    <source>
        <dbReference type="ARBA" id="ARBA00022519"/>
    </source>
</evidence>
<feature type="transmembrane region" description="Helical" evidence="9">
    <location>
        <begin position="20"/>
        <end position="49"/>
    </location>
</feature>
<evidence type="ECO:0000256" key="2">
    <source>
        <dbReference type="ARBA" id="ARBA00022448"/>
    </source>
</evidence>
<evidence type="ECO:0000313" key="11">
    <source>
        <dbReference type="Proteomes" id="UP001629246"/>
    </source>
</evidence>
<comment type="similarity">
    <text evidence="8">Belongs to the TsuA/YedE (TC 9.B.102) family.</text>
</comment>
<comment type="caution">
    <text evidence="10">The sequence shown here is derived from an EMBL/GenBank/DDBJ whole genome shotgun (WGS) entry which is preliminary data.</text>
</comment>
<dbReference type="Proteomes" id="UP001629246">
    <property type="component" value="Unassembled WGS sequence"/>
</dbReference>
<evidence type="ECO:0000256" key="8">
    <source>
        <dbReference type="ARBA" id="ARBA00035655"/>
    </source>
</evidence>
<dbReference type="RefSeq" id="WP_408159337.1">
    <property type="nucleotide sequence ID" value="NZ_JAQQFM010000007.1"/>
</dbReference>
<evidence type="ECO:0000256" key="6">
    <source>
        <dbReference type="ARBA" id="ARBA00022989"/>
    </source>
</evidence>
<sequence>MLIDWHHFTPGLSLAGGLLIGLSAALLLLLAGRIAGISGILGGLISGWLNRPARADGGWRIAFLGGLICAPLLATALGFAANADIDAGWPSVLIAGFVVGLGTRYAGGCTSGHGVCGLSRGARRSMVATACFMAAGFVTVFVLRHLGGG</sequence>
<keyword evidence="6 9" id="KW-1133">Transmembrane helix</keyword>
<evidence type="ECO:0000256" key="3">
    <source>
        <dbReference type="ARBA" id="ARBA00022475"/>
    </source>
</evidence>
<evidence type="ECO:0000256" key="7">
    <source>
        <dbReference type="ARBA" id="ARBA00023136"/>
    </source>
</evidence>
<protein>
    <submittedName>
        <fullName evidence="10">YeeE/YedE family protein</fullName>
    </submittedName>
</protein>
<keyword evidence="2" id="KW-0813">Transport</keyword>
<evidence type="ECO:0000256" key="1">
    <source>
        <dbReference type="ARBA" id="ARBA00004429"/>
    </source>
</evidence>
<keyword evidence="7 9" id="KW-0472">Membrane</keyword>
<feature type="transmembrane region" description="Helical" evidence="9">
    <location>
        <begin position="87"/>
        <end position="106"/>
    </location>
</feature>